<accession>A0AAU2V8T0</accession>
<reference evidence="1" key="1">
    <citation type="submission" date="2022-10" db="EMBL/GenBank/DDBJ databases">
        <title>The complete genomes of actinobacterial strains from the NBC collection.</title>
        <authorList>
            <person name="Joergensen T.S."/>
            <person name="Alvarez Arevalo M."/>
            <person name="Sterndorff E.B."/>
            <person name="Faurdal D."/>
            <person name="Vuksanovic O."/>
            <person name="Mourched A.-S."/>
            <person name="Charusanti P."/>
            <person name="Shaw S."/>
            <person name="Blin K."/>
            <person name="Weber T."/>
        </authorList>
    </citation>
    <scope>NUCLEOTIDE SEQUENCE</scope>
    <source>
        <strain evidence="1">NBC_00003</strain>
    </source>
</reference>
<dbReference type="AlphaFoldDB" id="A0AAU2V8T0"/>
<proteinExistence type="predicted"/>
<evidence type="ECO:0008006" key="2">
    <source>
        <dbReference type="Google" id="ProtNLM"/>
    </source>
</evidence>
<dbReference type="EMBL" id="CP108318">
    <property type="protein sequence ID" value="WTW63887.1"/>
    <property type="molecule type" value="Genomic_DNA"/>
</dbReference>
<sequence length="175" mass="18462">MDLGGTASIAAAAAVVGAGLGAFGAVRAARNTGNSQRRSQHEHWRRQTRAEAYAQFVNATEELEPAISALGLTGDSAPADLRERAAEARRLMSALSKAESAVALAGPGFVAAEANSVRRDYGLILRITLVGRGLERSRGGDPPRFTPGHWPSLSHFRDLARSALDDPDGALEQHP</sequence>
<protein>
    <recommendedName>
        <fullName evidence="2">Secreted protein</fullName>
    </recommendedName>
</protein>
<gene>
    <name evidence="1" type="ORF">OG549_26395</name>
</gene>
<evidence type="ECO:0000313" key="1">
    <source>
        <dbReference type="EMBL" id="WTW63887.1"/>
    </source>
</evidence>
<name>A0AAU2V8T0_9ACTN</name>
<organism evidence="1">
    <name type="scientific">Streptomyces sp. NBC_00003</name>
    <dbReference type="NCBI Taxonomy" id="2903608"/>
    <lineage>
        <taxon>Bacteria</taxon>
        <taxon>Bacillati</taxon>
        <taxon>Actinomycetota</taxon>
        <taxon>Actinomycetes</taxon>
        <taxon>Kitasatosporales</taxon>
        <taxon>Streptomycetaceae</taxon>
        <taxon>Streptomyces</taxon>
    </lineage>
</organism>